<evidence type="ECO:0000313" key="4">
    <source>
        <dbReference type="WBParaSite" id="HNAJ_0001301701-mRNA-1"/>
    </source>
</evidence>
<evidence type="ECO:0000313" key="2">
    <source>
        <dbReference type="EMBL" id="VDO14637.1"/>
    </source>
</evidence>
<dbReference type="SUPFAM" id="SSF56801">
    <property type="entry name" value="Acetyl-CoA synthetase-like"/>
    <property type="match status" value="1"/>
</dbReference>
<name>A0A0R3TYR8_RODNA</name>
<dbReference type="AlphaFoldDB" id="A0A0R3TYR8"/>
<keyword evidence="3" id="KW-1185">Reference proteome</keyword>
<dbReference type="Proteomes" id="UP000278807">
    <property type="component" value="Unassembled WGS sequence"/>
</dbReference>
<dbReference type="InterPro" id="IPR042099">
    <property type="entry name" value="ANL_N_sf"/>
</dbReference>
<dbReference type="EMBL" id="UZAE01014855">
    <property type="protein sequence ID" value="VDO14637.1"/>
    <property type="molecule type" value="Genomic_DNA"/>
</dbReference>
<evidence type="ECO:0000313" key="3">
    <source>
        <dbReference type="Proteomes" id="UP000278807"/>
    </source>
</evidence>
<gene>
    <name evidence="2" type="ORF">HNAJ_LOCUS12991</name>
</gene>
<dbReference type="OrthoDB" id="69964at2759"/>
<dbReference type="PANTHER" id="PTHR22754:SF32">
    <property type="entry name" value="DISCO-INTERACTING PROTEIN 2"/>
    <property type="match status" value="1"/>
</dbReference>
<reference evidence="4" key="1">
    <citation type="submission" date="2017-02" db="UniProtKB">
        <authorList>
            <consortium name="WormBaseParasite"/>
        </authorList>
    </citation>
    <scope>IDENTIFICATION</scope>
</reference>
<feature type="compositionally biased region" description="Polar residues" evidence="1">
    <location>
        <begin position="67"/>
        <end position="77"/>
    </location>
</feature>
<evidence type="ECO:0000256" key="1">
    <source>
        <dbReference type="SAM" id="MobiDB-lite"/>
    </source>
</evidence>
<dbReference type="PANTHER" id="PTHR22754">
    <property type="entry name" value="DISCO-INTERACTING PROTEIN 2 DIP2 -RELATED"/>
    <property type="match status" value="1"/>
</dbReference>
<protein>
    <submittedName>
        <fullName evidence="4">AMP-binding domain-containing protein</fullName>
    </submittedName>
</protein>
<reference evidence="2 3" key="2">
    <citation type="submission" date="2018-11" db="EMBL/GenBank/DDBJ databases">
        <authorList>
            <consortium name="Pathogen Informatics"/>
        </authorList>
    </citation>
    <scope>NUCLEOTIDE SEQUENCE [LARGE SCALE GENOMIC DNA]</scope>
</reference>
<feature type="region of interest" description="Disordered" evidence="1">
    <location>
        <begin position="33"/>
        <end position="93"/>
    </location>
</feature>
<accession>A0A0R3TYR8</accession>
<dbReference type="WBParaSite" id="HNAJ_0001301701-mRNA-1">
    <property type="protein sequence ID" value="HNAJ_0001301701-mRNA-1"/>
    <property type="gene ID" value="HNAJ_0001301701"/>
</dbReference>
<dbReference type="STRING" id="102285.A0A0R3TYR8"/>
<sequence>MRITVLFAVEIREEAVKEALQKDPLVCLDSVRPSKRRQHNSCIPEPGPSHARSESGSESSFGTNSSQRQHNQTSTTVLPPPAMSQQQQQQSRFLESAEVFHKMSDPTPATKLANLRITDGALPTTTPPANSIAVNTPCTVPSTVPSLLPRVQQQEAFVSADNIHPAATSLAGSSQASPLASNQAGGSVDGGLYRPSLTTSIAEITPHQLQQQTQSMYQSGLVCPARVSEKIQQLVNTLKRPKRRPLPEYFIDEDDQILVQPVIDPNAPKPLGAVTEPLIGEKLVVPTGLPRNIESALQRYASVIGKTPALTCLEPPGRSTQVVSYAKLLQRSNRIAFLLLNKLGHRGGQSLKPRDRVALVYTSNDPISFLIAFYGCLLASVIPIAIEVPSTRKASISYFPDSSCQNMGFLLSSLDARVVLTNEQVYKSLARTPSGDIAPLPGWPHQIIWINTDHHGGGGGGFIGSSGKKVPKDWSLPERLPPEETIYIEASLSICV</sequence>
<feature type="compositionally biased region" description="Low complexity" evidence="1">
    <location>
        <begin position="54"/>
        <end position="66"/>
    </location>
</feature>
<dbReference type="Gene3D" id="3.40.50.12780">
    <property type="entry name" value="N-terminal domain of ligase-like"/>
    <property type="match status" value="1"/>
</dbReference>
<proteinExistence type="predicted"/>
<organism evidence="4">
    <name type="scientific">Rodentolepis nana</name>
    <name type="common">Dwarf tapeworm</name>
    <name type="synonym">Hymenolepis nana</name>
    <dbReference type="NCBI Taxonomy" id="102285"/>
    <lineage>
        <taxon>Eukaryota</taxon>
        <taxon>Metazoa</taxon>
        <taxon>Spiralia</taxon>
        <taxon>Lophotrochozoa</taxon>
        <taxon>Platyhelminthes</taxon>
        <taxon>Cestoda</taxon>
        <taxon>Eucestoda</taxon>
        <taxon>Cyclophyllidea</taxon>
        <taxon>Hymenolepididae</taxon>
        <taxon>Rodentolepis</taxon>
    </lineage>
</organism>